<dbReference type="Gene3D" id="3.40.50.2300">
    <property type="match status" value="2"/>
</dbReference>
<dbReference type="InterPro" id="IPR028082">
    <property type="entry name" value="Peripla_BP_I"/>
</dbReference>
<dbReference type="SUPFAM" id="SSF47413">
    <property type="entry name" value="lambda repressor-like DNA-binding domains"/>
    <property type="match status" value="1"/>
</dbReference>
<comment type="caution">
    <text evidence="6">The sequence shown here is derived from an EMBL/GenBank/DDBJ whole genome shotgun (WGS) entry which is preliminary data.</text>
</comment>
<dbReference type="InterPro" id="IPR046335">
    <property type="entry name" value="LacI/GalR-like_sensor"/>
</dbReference>
<evidence type="ECO:0000313" key="6">
    <source>
        <dbReference type="EMBL" id="MCF4120938.1"/>
    </source>
</evidence>
<dbReference type="RefSeq" id="WP_236088702.1">
    <property type="nucleotide sequence ID" value="NZ_JAKGSG010000025.1"/>
</dbReference>
<dbReference type="PANTHER" id="PTHR30146:SF109">
    <property type="entry name" value="HTH-TYPE TRANSCRIPTIONAL REGULATOR GALS"/>
    <property type="match status" value="1"/>
</dbReference>
<evidence type="ECO:0000256" key="1">
    <source>
        <dbReference type="ARBA" id="ARBA00023015"/>
    </source>
</evidence>
<feature type="compositionally biased region" description="Polar residues" evidence="4">
    <location>
        <begin position="1"/>
        <end position="12"/>
    </location>
</feature>
<sequence length="356" mass="38302">MTSVSGDSSPSATRRRPTMRDVARLAGVGIKTVSRVVNGEPNVSAATAERVRRAAAELFYEPDLHAGNLRRADGRSRTLGLLVSSVANPFAAQVHRAIERVATERGYAVFAASLEDDPGAELRAVTALAQRRVDGFIVTPVRDDQSYLRVHTDRGTPLVCLDREPHGIETDSVVTSNVEGARDAVRHLVSYGHRRIAFLGDLERIKTASLRRDGYVRGLTAAGIEVDPALIVLGLHDDATATAVARRLLTLPDPPTAIFSSQNLITIGTIRALQQLGLEHEVALVGFDDVETGDLIKPAITTISQDADRIGRLAAERLFARLDGDTSAPRHVVVPTRLVVRGSGEIPGPAALHRTR</sequence>
<evidence type="ECO:0000256" key="4">
    <source>
        <dbReference type="SAM" id="MobiDB-lite"/>
    </source>
</evidence>
<name>A0AA41QD11_9MICO</name>
<dbReference type="Pfam" id="PF00356">
    <property type="entry name" value="LacI"/>
    <property type="match status" value="1"/>
</dbReference>
<feature type="domain" description="HTH lacI-type" evidence="5">
    <location>
        <begin position="17"/>
        <end position="71"/>
    </location>
</feature>
<dbReference type="EMBL" id="JAKGSG010000025">
    <property type="protein sequence ID" value="MCF4120938.1"/>
    <property type="molecule type" value="Genomic_DNA"/>
</dbReference>
<gene>
    <name evidence="6" type="ORF">L1785_08090</name>
</gene>
<dbReference type="PROSITE" id="PS00356">
    <property type="entry name" value="HTH_LACI_1"/>
    <property type="match status" value="1"/>
</dbReference>
<dbReference type="SUPFAM" id="SSF53822">
    <property type="entry name" value="Periplasmic binding protein-like I"/>
    <property type="match status" value="1"/>
</dbReference>
<dbReference type="PRINTS" id="PR00036">
    <property type="entry name" value="HTHLACI"/>
</dbReference>
<reference evidence="6" key="1">
    <citation type="submission" date="2022-01" db="EMBL/GenBank/DDBJ databases">
        <title>Antribacter sp. nov., isolated from Guizhou of China.</title>
        <authorList>
            <person name="Chengliang C."/>
            <person name="Ya Z."/>
        </authorList>
    </citation>
    <scope>NUCLEOTIDE SEQUENCE</scope>
    <source>
        <strain evidence="6">KLBMP 9083</strain>
    </source>
</reference>
<dbReference type="InterPro" id="IPR010982">
    <property type="entry name" value="Lambda_DNA-bd_dom_sf"/>
</dbReference>
<evidence type="ECO:0000256" key="2">
    <source>
        <dbReference type="ARBA" id="ARBA00023125"/>
    </source>
</evidence>
<dbReference type="Proteomes" id="UP001165405">
    <property type="component" value="Unassembled WGS sequence"/>
</dbReference>
<evidence type="ECO:0000259" key="5">
    <source>
        <dbReference type="PROSITE" id="PS50932"/>
    </source>
</evidence>
<organism evidence="6 7">
    <name type="scientific">Antribacter soli</name>
    <dbReference type="NCBI Taxonomy" id="2910976"/>
    <lineage>
        <taxon>Bacteria</taxon>
        <taxon>Bacillati</taxon>
        <taxon>Actinomycetota</taxon>
        <taxon>Actinomycetes</taxon>
        <taxon>Micrococcales</taxon>
        <taxon>Promicromonosporaceae</taxon>
        <taxon>Antribacter</taxon>
    </lineage>
</organism>
<dbReference type="SMART" id="SM00354">
    <property type="entry name" value="HTH_LACI"/>
    <property type="match status" value="1"/>
</dbReference>
<dbReference type="CDD" id="cd01392">
    <property type="entry name" value="HTH_LacI"/>
    <property type="match status" value="1"/>
</dbReference>
<dbReference type="CDD" id="cd06267">
    <property type="entry name" value="PBP1_LacI_sugar_binding-like"/>
    <property type="match status" value="1"/>
</dbReference>
<dbReference type="InterPro" id="IPR000843">
    <property type="entry name" value="HTH_LacI"/>
</dbReference>
<feature type="region of interest" description="Disordered" evidence="4">
    <location>
        <begin position="1"/>
        <end position="20"/>
    </location>
</feature>
<dbReference type="AlphaFoldDB" id="A0AA41QD11"/>
<keyword evidence="3" id="KW-0804">Transcription</keyword>
<evidence type="ECO:0000313" key="7">
    <source>
        <dbReference type="Proteomes" id="UP001165405"/>
    </source>
</evidence>
<keyword evidence="1" id="KW-0805">Transcription regulation</keyword>
<proteinExistence type="predicted"/>
<dbReference type="Gene3D" id="1.10.260.40">
    <property type="entry name" value="lambda repressor-like DNA-binding domains"/>
    <property type="match status" value="1"/>
</dbReference>
<keyword evidence="7" id="KW-1185">Reference proteome</keyword>
<dbReference type="GO" id="GO:0003700">
    <property type="term" value="F:DNA-binding transcription factor activity"/>
    <property type="evidence" value="ECO:0007669"/>
    <property type="project" value="TreeGrafter"/>
</dbReference>
<dbReference type="Pfam" id="PF13377">
    <property type="entry name" value="Peripla_BP_3"/>
    <property type="match status" value="1"/>
</dbReference>
<keyword evidence="2" id="KW-0238">DNA-binding</keyword>
<accession>A0AA41QD11</accession>
<dbReference type="PANTHER" id="PTHR30146">
    <property type="entry name" value="LACI-RELATED TRANSCRIPTIONAL REPRESSOR"/>
    <property type="match status" value="1"/>
</dbReference>
<protein>
    <submittedName>
        <fullName evidence="6">LacI family transcriptional regulator</fullName>
    </submittedName>
</protein>
<dbReference type="PROSITE" id="PS50932">
    <property type="entry name" value="HTH_LACI_2"/>
    <property type="match status" value="1"/>
</dbReference>
<evidence type="ECO:0000256" key="3">
    <source>
        <dbReference type="ARBA" id="ARBA00023163"/>
    </source>
</evidence>
<dbReference type="GO" id="GO:0000976">
    <property type="term" value="F:transcription cis-regulatory region binding"/>
    <property type="evidence" value="ECO:0007669"/>
    <property type="project" value="TreeGrafter"/>
</dbReference>